<accession>F4A051</accession>
<proteinExistence type="predicted"/>
<dbReference type="Pfam" id="PF00072">
    <property type="entry name" value="Response_reg"/>
    <property type="match status" value="1"/>
</dbReference>
<feature type="modified residue" description="4-aspartylphosphate" evidence="3">
    <location>
        <position position="55"/>
    </location>
</feature>
<keyword evidence="3" id="KW-0597">Phosphoprotein</keyword>
<evidence type="ECO:0000256" key="4">
    <source>
        <dbReference type="SAM" id="Coils"/>
    </source>
</evidence>
<dbReference type="STRING" id="697281.Mahau_1704"/>
<reference evidence="7 8" key="2">
    <citation type="journal article" date="2011" name="Stand. Genomic Sci.">
        <title>Complete genome sequence of Mahella australiensis type strain (50-1 BON).</title>
        <authorList>
            <person name="Sikorski J."/>
            <person name="Teshima H."/>
            <person name="Nolan M."/>
            <person name="Lucas S."/>
            <person name="Hammon N."/>
            <person name="Deshpande S."/>
            <person name="Cheng J.F."/>
            <person name="Pitluck S."/>
            <person name="Liolios K."/>
            <person name="Pagani I."/>
            <person name="Ivanova N."/>
            <person name="Huntemann M."/>
            <person name="Mavromatis K."/>
            <person name="Ovchinikova G."/>
            <person name="Pati A."/>
            <person name="Tapia R."/>
            <person name="Han C."/>
            <person name="Goodwin L."/>
            <person name="Chen A."/>
            <person name="Palaniappan K."/>
            <person name="Land M."/>
            <person name="Hauser L."/>
            <person name="Ngatchou-Djao O.D."/>
            <person name="Rohde M."/>
            <person name="Pukall R."/>
            <person name="Spring S."/>
            <person name="Abt B."/>
            <person name="Goker M."/>
            <person name="Detter J.C."/>
            <person name="Woyke T."/>
            <person name="Bristow J."/>
            <person name="Markowitz V."/>
            <person name="Hugenholtz P."/>
            <person name="Eisen J.A."/>
            <person name="Kyrpides N.C."/>
            <person name="Klenk H.P."/>
            <person name="Lapidus A."/>
        </authorList>
    </citation>
    <scope>NUCLEOTIDE SEQUENCE [LARGE SCALE GENOMIC DNA]</scope>
    <source>
        <strain evidence="8">DSM 15567 / CIP 107919 / 50-1 BON</strain>
    </source>
</reference>
<gene>
    <name evidence="7" type="ordered locus">Mahau_1704</name>
</gene>
<feature type="domain" description="ANTAR" evidence="6">
    <location>
        <begin position="125"/>
        <end position="186"/>
    </location>
</feature>
<dbReference type="SUPFAM" id="SSF52172">
    <property type="entry name" value="CheY-like"/>
    <property type="match status" value="1"/>
</dbReference>
<keyword evidence="4" id="KW-0175">Coiled coil</keyword>
<dbReference type="PROSITE" id="PS50921">
    <property type="entry name" value="ANTAR"/>
    <property type="match status" value="1"/>
</dbReference>
<feature type="domain" description="Response regulatory" evidence="5">
    <location>
        <begin position="5"/>
        <end position="119"/>
    </location>
</feature>
<dbReference type="SMART" id="SM00448">
    <property type="entry name" value="REC"/>
    <property type="match status" value="1"/>
</dbReference>
<evidence type="ECO:0000256" key="1">
    <source>
        <dbReference type="ARBA" id="ARBA00018672"/>
    </source>
</evidence>
<feature type="coiled-coil region" evidence="4">
    <location>
        <begin position="118"/>
        <end position="145"/>
    </location>
</feature>
<dbReference type="GO" id="GO:0003723">
    <property type="term" value="F:RNA binding"/>
    <property type="evidence" value="ECO:0007669"/>
    <property type="project" value="InterPro"/>
</dbReference>
<organism evidence="7 8">
    <name type="scientific">Mahella australiensis (strain DSM 15567 / CIP 107919 / 50-1 BON)</name>
    <dbReference type="NCBI Taxonomy" id="697281"/>
    <lineage>
        <taxon>Bacteria</taxon>
        <taxon>Bacillati</taxon>
        <taxon>Bacillota</taxon>
        <taxon>Clostridia</taxon>
        <taxon>Thermoanaerobacterales</taxon>
        <taxon>Thermoanaerobacterales Family IV. Incertae Sedis</taxon>
        <taxon>Mahella</taxon>
    </lineage>
</organism>
<dbReference type="EMBL" id="CP002360">
    <property type="protein sequence ID" value="AEE96885.1"/>
    <property type="molecule type" value="Genomic_DNA"/>
</dbReference>
<dbReference type="RefSeq" id="WP_013781313.1">
    <property type="nucleotide sequence ID" value="NC_015520.1"/>
</dbReference>
<reference evidence="8" key="1">
    <citation type="submission" date="2010-11" db="EMBL/GenBank/DDBJ databases">
        <title>The complete genome of Mahella australiensis DSM 15567.</title>
        <authorList>
            <consortium name="US DOE Joint Genome Institute (JGI-PGF)"/>
            <person name="Lucas S."/>
            <person name="Copeland A."/>
            <person name="Lapidus A."/>
            <person name="Bruce D."/>
            <person name="Goodwin L."/>
            <person name="Pitluck S."/>
            <person name="Kyrpides N."/>
            <person name="Mavromatis K."/>
            <person name="Pagani I."/>
            <person name="Ivanova N."/>
            <person name="Teshima H."/>
            <person name="Brettin T."/>
            <person name="Detter J.C."/>
            <person name="Han C."/>
            <person name="Tapia R."/>
            <person name="Land M."/>
            <person name="Hauser L."/>
            <person name="Markowitz V."/>
            <person name="Cheng J.-F."/>
            <person name="Hugenholtz P."/>
            <person name="Woyke T."/>
            <person name="Wu D."/>
            <person name="Spring S."/>
            <person name="Pukall R."/>
            <person name="Steenblock K."/>
            <person name="Schneider S."/>
            <person name="Klenk H.-P."/>
            <person name="Eisen J.A."/>
        </authorList>
    </citation>
    <scope>NUCLEOTIDE SEQUENCE [LARGE SCALE GENOMIC DNA]</scope>
    <source>
        <strain evidence="8">DSM 15567 / CIP 107919 / 50-1 BON</strain>
    </source>
</reference>
<dbReference type="AlphaFoldDB" id="F4A051"/>
<comment type="function">
    <text evidence="2">May play the central regulatory role in sporulation. It may be an element of the effector pathway responsible for the activation of sporulation genes in response to nutritional stress. Spo0A may act in concert with spo0H (a sigma factor) to control the expression of some genes that are critical to the sporulation process.</text>
</comment>
<dbReference type="KEGG" id="mas:Mahau_1704"/>
<evidence type="ECO:0000313" key="8">
    <source>
        <dbReference type="Proteomes" id="UP000008457"/>
    </source>
</evidence>
<dbReference type="Gene3D" id="3.40.50.2300">
    <property type="match status" value="1"/>
</dbReference>
<evidence type="ECO:0000256" key="2">
    <source>
        <dbReference type="ARBA" id="ARBA00024867"/>
    </source>
</evidence>
<evidence type="ECO:0000256" key="3">
    <source>
        <dbReference type="PROSITE-ProRule" id="PRU00169"/>
    </source>
</evidence>
<dbReference type="HOGENOM" id="CLU_000445_65_0_9"/>
<dbReference type="Pfam" id="PF03861">
    <property type="entry name" value="ANTAR"/>
    <property type="match status" value="1"/>
</dbReference>
<dbReference type="Gene3D" id="1.10.10.10">
    <property type="entry name" value="Winged helix-like DNA-binding domain superfamily/Winged helix DNA-binding domain"/>
    <property type="match status" value="1"/>
</dbReference>
<name>F4A051_MAHA5</name>
<dbReference type="PROSITE" id="PS50110">
    <property type="entry name" value="RESPONSE_REGULATORY"/>
    <property type="match status" value="1"/>
</dbReference>
<dbReference type="Proteomes" id="UP000008457">
    <property type="component" value="Chromosome"/>
</dbReference>
<protein>
    <recommendedName>
        <fullName evidence="1">Stage 0 sporulation protein A homolog</fullName>
    </recommendedName>
</protein>
<dbReference type="GO" id="GO:0000160">
    <property type="term" value="P:phosphorelay signal transduction system"/>
    <property type="evidence" value="ECO:0007669"/>
    <property type="project" value="InterPro"/>
</dbReference>
<dbReference type="OrthoDB" id="9808843at2"/>
<dbReference type="InterPro" id="IPR008327">
    <property type="entry name" value="Sig_transdc_resp-reg_antiterm"/>
</dbReference>
<sequence length="193" mass="21928">MDGKDIFVAEHEPQELEKIKRYLADSEYHIIDCATDGPSAIRKVRMIHPDLVLVDFDLPVTGGLEVAKISEEDHIAPALVMAPISQSTFIDIHCGQWDFAYINKPFTKLALLQAMQLVAISYRRISRLEQEVAKLKDDLEARKDVERAKGILMEVLNLSEKEAFRKMQKQSMDKGMPMRDIARAIIVAYETGK</sequence>
<dbReference type="SMART" id="SM01012">
    <property type="entry name" value="ANTAR"/>
    <property type="match status" value="1"/>
</dbReference>
<evidence type="ECO:0000259" key="5">
    <source>
        <dbReference type="PROSITE" id="PS50110"/>
    </source>
</evidence>
<dbReference type="InterPro" id="IPR005561">
    <property type="entry name" value="ANTAR"/>
</dbReference>
<dbReference type="InterPro" id="IPR011006">
    <property type="entry name" value="CheY-like_superfamily"/>
</dbReference>
<evidence type="ECO:0000313" key="7">
    <source>
        <dbReference type="EMBL" id="AEE96885.1"/>
    </source>
</evidence>
<dbReference type="InterPro" id="IPR036388">
    <property type="entry name" value="WH-like_DNA-bd_sf"/>
</dbReference>
<dbReference type="PIRSF" id="PIRSF036382">
    <property type="entry name" value="RR_antiterm"/>
    <property type="match status" value="1"/>
</dbReference>
<keyword evidence="8" id="KW-1185">Reference proteome</keyword>
<dbReference type="InterPro" id="IPR001789">
    <property type="entry name" value="Sig_transdc_resp-reg_receiver"/>
</dbReference>
<evidence type="ECO:0000259" key="6">
    <source>
        <dbReference type="PROSITE" id="PS50921"/>
    </source>
</evidence>
<dbReference type="eggNOG" id="COG3707">
    <property type="taxonomic scope" value="Bacteria"/>
</dbReference>